<keyword evidence="2" id="KW-1185">Reference proteome</keyword>
<name>A0A369JKU3_HYPMA</name>
<evidence type="ECO:0000313" key="2">
    <source>
        <dbReference type="Proteomes" id="UP000076154"/>
    </source>
</evidence>
<proteinExistence type="predicted"/>
<evidence type="ECO:0000313" key="1">
    <source>
        <dbReference type="EMBL" id="RDB22478.1"/>
    </source>
</evidence>
<dbReference type="InParanoid" id="A0A369JKU3"/>
<organism evidence="1 2">
    <name type="scientific">Hypsizygus marmoreus</name>
    <name type="common">White beech mushroom</name>
    <name type="synonym">Agaricus marmoreus</name>
    <dbReference type="NCBI Taxonomy" id="39966"/>
    <lineage>
        <taxon>Eukaryota</taxon>
        <taxon>Fungi</taxon>
        <taxon>Dikarya</taxon>
        <taxon>Basidiomycota</taxon>
        <taxon>Agaricomycotina</taxon>
        <taxon>Agaricomycetes</taxon>
        <taxon>Agaricomycetidae</taxon>
        <taxon>Agaricales</taxon>
        <taxon>Tricholomatineae</taxon>
        <taxon>Lyophyllaceae</taxon>
        <taxon>Hypsizygus</taxon>
    </lineage>
</organism>
<sequence length="144" mass="16484">MPDIPAFVPFILVEEFWILARVNLFSTFCAFDFFLYDHALIVHLTACWRDHHWLVVVHHKGPALESFRISFQFLSERSTTYAVEVALCTSRTGGTPHEASNKADPCVFCLPDERSLRTPSKRRNEIDHRPTNTGEEHCILAVIG</sequence>
<gene>
    <name evidence="1" type="ORF">Hypma_010116</name>
</gene>
<dbReference type="Proteomes" id="UP000076154">
    <property type="component" value="Unassembled WGS sequence"/>
</dbReference>
<protein>
    <submittedName>
        <fullName evidence="1">Uncharacterized protein</fullName>
    </submittedName>
</protein>
<accession>A0A369JKU3</accession>
<dbReference type="AlphaFoldDB" id="A0A369JKU3"/>
<comment type="caution">
    <text evidence="1">The sequence shown here is derived from an EMBL/GenBank/DDBJ whole genome shotgun (WGS) entry which is preliminary data.</text>
</comment>
<reference evidence="1" key="1">
    <citation type="submission" date="2018-04" db="EMBL/GenBank/DDBJ databases">
        <title>Whole genome sequencing of Hypsizygus marmoreus.</title>
        <authorList>
            <person name="Choi I.-G."/>
            <person name="Min B."/>
            <person name="Kim J.-G."/>
            <person name="Kim S."/>
            <person name="Oh Y.-L."/>
            <person name="Kong W.-S."/>
            <person name="Park H."/>
            <person name="Jeong J."/>
            <person name="Song E.-S."/>
        </authorList>
    </citation>
    <scope>NUCLEOTIDE SEQUENCE [LARGE SCALE GENOMIC DNA]</scope>
    <source>
        <strain evidence="1">51987-8</strain>
    </source>
</reference>
<dbReference type="EMBL" id="LUEZ02000049">
    <property type="protein sequence ID" value="RDB22478.1"/>
    <property type="molecule type" value="Genomic_DNA"/>
</dbReference>